<name>A0A140DS01_9FIRM</name>
<reference evidence="2 3" key="1">
    <citation type="journal article" date="2016" name="Gut Pathog.">
        <title>Whole genome sequencing of "Faecalibaculum rodentium" ALO17, isolated from C57BL/6J laboratory mouse feces.</title>
        <authorList>
            <person name="Lim S."/>
            <person name="Chang D.H."/>
            <person name="Ahn S."/>
            <person name="Kim B.C."/>
        </authorList>
    </citation>
    <scope>NUCLEOTIDE SEQUENCE [LARGE SCALE GENOMIC DNA]</scope>
    <source>
        <strain evidence="2 3">Alo17</strain>
    </source>
</reference>
<feature type="region of interest" description="Disordered" evidence="1">
    <location>
        <begin position="1"/>
        <end position="51"/>
    </location>
</feature>
<sequence length="51" mass="5863">MHRPKTGEIPGKPGRISDFHRNRQSQRDPGELRADSKKEPVMRPDCTKSFS</sequence>
<keyword evidence="3" id="KW-1185">Reference proteome</keyword>
<evidence type="ECO:0000256" key="1">
    <source>
        <dbReference type="SAM" id="MobiDB-lite"/>
    </source>
</evidence>
<gene>
    <name evidence="2" type="ORF">AALO17_02940</name>
</gene>
<feature type="compositionally biased region" description="Basic and acidic residues" evidence="1">
    <location>
        <begin position="15"/>
        <end position="51"/>
    </location>
</feature>
<organism evidence="2 3">
    <name type="scientific">Faecalibaculum rodentium</name>
    <dbReference type="NCBI Taxonomy" id="1702221"/>
    <lineage>
        <taxon>Bacteria</taxon>
        <taxon>Bacillati</taxon>
        <taxon>Bacillota</taxon>
        <taxon>Erysipelotrichia</taxon>
        <taxon>Erysipelotrichales</taxon>
        <taxon>Erysipelotrichaceae</taxon>
        <taxon>Faecalibaculum</taxon>
    </lineage>
</organism>
<dbReference type="EMBL" id="CP011391">
    <property type="protein sequence ID" value="AMK53428.1"/>
    <property type="molecule type" value="Genomic_DNA"/>
</dbReference>
<evidence type="ECO:0000313" key="2">
    <source>
        <dbReference type="EMBL" id="AMK53428.1"/>
    </source>
</evidence>
<dbReference type="Proteomes" id="UP000069771">
    <property type="component" value="Chromosome"/>
</dbReference>
<accession>A0A140DS01</accession>
<protein>
    <submittedName>
        <fullName evidence="2">Uncharacterized protein</fullName>
    </submittedName>
</protein>
<dbReference type="AlphaFoldDB" id="A0A140DS01"/>
<evidence type="ECO:0000313" key="3">
    <source>
        <dbReference type="Proteomes" id="UP000069771"/>
    </source>
</evidence>
<dbReference type="KEGG" id="fro:AALO17_02940"/>
<proteinExistence type="predicted"/>